<dbReference type="Proteomes" id="UP001162120">
    <property type="component" value="Segment"/>
</dbReference>
<evidence type="ECO:0000256" key="1">
    <source>
        <dbReference type="SAM" id="Phobius"/>
    </source>
</evidence>
<dbReference type="EMBL" id="MT663534">
    <property type="protein sequence ID" value="QOI90230.1"/>
    <property type="molecule type" value="Genomic_DNA"/>
</dbReference>
<feature type="transmembrane region" description="Helical" evidence="1">
    <location>
        <begin position="38"/>
        <end position="55"/>
    </location>
</feature>
<proteinExistence type="predicted"/>
<name>A0A7L9AYG6_9VIRU</name>
<keyword evidence="3" id="KW-1185">Reference proteome</keyword>
<accession>A0A7L9AYG6</accession>
<keyword evidence="1" id="KW-0812">Transmembrane</keyword>
<sequence length="151" mass="18081">MTGVVNIDVSEVAKYIFKTNKEQEIYLNVKSIKTSRDLFFFLFDIFCKGIVILYGENNKMKLNDLQPYQFDEIKEKLKYAHIKLYMEMFDKATAIMLDLLPDNDNEYNEKNVIKKSIEEILLMKEDEDLNAYMFKLYMNENLFCIHFDIIH</sequence>
<gene>
    <name evidence="2" type="ORF">HWQ62_00093</name>
</gene>
<evidence type="ECO:0000313" key="3">
    <source>
        <dbReference type="Proteomes" id="UP001162120"/>
    </source>
</evidence>
<reference evidence="2" key="1">
    <citation type="submission" date="2020-06" db="EMBL/GenBank/DDBJ databases">
        <title>Lateral gene transfer of anion-conducting channel rhodopsins between green algae and giant viruses.</title>
        <authorList>
            <person name="Rozenberg A."/>
            <person name="Oppermann J."/>
            <person name="Wietek J."/>
            <person name="Fernandez Lahore R.G."/>
            <person name="Sandaa R.-A."/>
            <person name="Bratbak G."/>
            <person name="Hegemann P."/>
            <person name="Beja O."/>
        </authorList>
    </citation>
    <scope>NUCLEOTIDE SEQUENCE</scope>
    <source>
        <strain evidence="2">01B</strain>
    </source>
</reference>
<protein>
    <submittedName>
        <fullName evidence="2">Uncharacterized protein</fullName>
    </submittedName>
</protein>
<organism evidence="2 3">
    <name type="scientific">Pyramimonas orientalis virus 01B</name>
    <dbReference type="NCBI Taxonomy" id="3134525"/>
    <lineage>
        <taxon>Viruses</taxon>
        <taxon>Varidnaviria</taxon>
        <taxon>Bamfordvirae</taxon>
        <taxon>Nucleocytoviricota</taxon>
        <taxon>Megaviricetes</taxon>
        <taxon>Imitervirales</taxon>
        <taxon>Allomimiviridae</taxon>
        <taxon>Heliosvirus</taxon>
        <taxon>Heliosvirus raunefjordenense</taxon>
    </lineage>
</organism>
<evidence type="ECO:0000313" key="2">
    <source>
        <dbReference type="EMBL" id="QOI90230.1"/>
    </source>
</evidence>
<keyword evidence="1" id="KW-0472">Membrane</keyword>
<keyword evidence="1" id="KW-1133">Transmembrane helix</keyword>